<dbReference type="InterPro" id="IPR040079">
    <property type="entry name" value="Glutathione_S-Trfase"/>
</dbReference>
<dbReference type="PANTHER" id="PTHR43969:SF9">
    <property type="entry name" value="GLUTATHIONE S TRANSFERASE D10, ISOFORM A-RELATED"/>
    <property type="match status" value="1"/>
</dbReference>
<feature type="domain" description="GST C-terminal" evidence="3">
    <location>
        <begin position="89"/>
        <end position="215"/>
    </location>
</feature>
<dbReference type="SUPFAM" id="SSF52833">
    <property type="entry name" value="Thioredoxin-like"/>
    <property type="match status" value="1"/>
</dbReference>
<dbReference type="PROSITE" id="PS50404">
    <property type="entry name" value="GST_NTER"/>
    <property type="match status" value="1"/>
</dbReference>
<evidence type="ECO:0000259" key="3">
    <source>
        <dbReference type="PROSITE" id="PS50405"/>
    </source>
</evidence>
<comment type="caution">
    <text evidence="4">The sequence shown here is derived from an EMBL/GenBank/DDBJ whole genome shotgun (WGS) entry which is preliminary data.</text>
</comment>
<reference evidence="4 5" key="1">
    <citation type="submission" date="2024-10" db="EMBL/GenBank/DDBJ databases">
        <title>Updated reference genomes for cyclostephanoid diatoms.</title>
        <authorList>
            <person name="Roberts W.R."/>
            <person name="Alverson A.J."/>
        </authorList>
    </citation>
    <scope>NUCLEOTIDE SEQUENCE [LARGE SCALE GENOMIC DNA]</scope>
    <source>
        <strain evidence="4 5">AJA232-27</strain>
    </source>
</reference>
<dbReference type="Gene3D" id="1.20.1050.10">
    <property type="match status" value="1"/>
</dbReference>
<protein>
    <recommendedName>
        <fullName evidence="6">Glutathione S-transferase</fullName>
    </recommendedName>
</protein>
<gene>
    <name evidence="4" type="ORF">ACHAWU_004394</name>
</gene>
<dbReference type="GO" id="GO:0003824">
    <property type="term" value="F:catalytic activity"/>
    <property type="evidence" value="ECO:0007669"/>
    <property type="project" value="UniProtKB-ARBA"/>
</dbReference>
<evidence type="ECO:0000259" key="2">
    <source>
        <dbReference type="PROSITE" id="PS50404"/>
    </source>
</evidence>
<dbReference type="Pfam" id="PF14497">
    <property type="entry name" value="GST_C_3"/>
    <property type="match status" value="1"/>
</dbReference>
<dbReference type="PANTHER" id="PTHR43969">
    <property type="entry name" value="GLUTATHIONE S TRANSFERASE D10, ISOFORM A-RELATED"/>
    <property type="match status" value="1"/>
</dbReference>
<dbReference type="Pfam" id="PF13409">
    <property type="entry name" value="GST_N_2"/>
    <property type="match status" value="1"/>
</dbReference>
<dbReference type="Gene3D" id="3.40.30.10">
    <property type="entry name" value="Glutaredoxin"/>
    <property type="match status" value="1"/>
</dbReference>
<evidence type="ECO:0000313" key="4">
    <source>
        <dbReference type="EMBL" id="KAL3771835.1"/>
    </source>
</evidence>
<organism evidence="4 5">
    <name type="scientific">Discostella pseudostelligera</name>
    <dbReference type="NCBI Taxonomy" id="259834"/>
    <lineage>
        <taxon>Eukaryota</taxon>
        <taxon>Sar</taxon>
        <taxon>Stramenopiles</taxon>
        <taxon>Ochrophyta</taxon>
        <taxon>Bacillariophyta</taxon>
        <taxon>Coscinodiscophyceae</taxon>
        <taxon>Thalassiosirophycidae</taxon>
        <taxon>Stephanodiscales</taxon>
        <taxon>Stephanodiscaceae</taxon>
        <taxon>Discostella</taxon>
    </lineage>
</organism>
<dbReference type="InterPro" id="IPR010987">
    <property type="entry name" value="Glutathione-S-Trfase_C-like"/>
</dbReference>
<dbReference type="InterPro" id="IPR036282">
    <property type="entry name" value="Glutathione-S-Trfase_C_sf"/>
</dbReference>
<dbReference type="InterPro" id="IPR004046">
    <property type="entry name" value="GST_C"/>
</dbReference>
<keyword evidence="5" id="KW-1185">Reference proteome</keyword>
<feature type="domain" description="GST N-terminal" evidence="2">
    <location>
        <begin position="1"/>
        <end position="83"/>
    </location>
</feature>
<dbReference type="InterPro" id="IPR036249">
    <property type="entry name" value="Thioredoxin-like_sf"/>
</dbReference>
<dbReference type="SUPFAM" id="SSF47616">
    <property type="entry name" value="GST C-terminal domain-like"/>
    <property type="match status" value="1"/>
</dbReference>
<evidence type="ECO:0000313" key="5">
    <source>
        <dbReference type="Proteomes" id="UP001530293"/>
    </source>
</evidence>
<dbReference type="SFLD" id="SFLDG00358">
    <property type="entry name" value="Main_(cytGST)"/>
    <property type="match status" value="1"/>
</dbReference>
<accession>A0ABD3N728</accession>
<sequence>MKLHVIPASPNSQGPIAVAKHLKLDANNTVEIVNSYGKTRTPEFLAINPCHTCPTLELDGSDGAIWESCAIMRFLCVNNEGGDSIYPTDPILRGKIDMVMDWRQTGLYPAFPNIAYGVFGYPTDEDEAKKAFGKIMNELFPTLMDVYLKDTQFVYSDKPTIADLSIAPVLTFLKCRKNFWAVVPDKVKEYHARVLEAFPDAKEYFDMTDGMCTGFEGPGADIEP</sequence>
<evidence type="ECO:0000256" key="1">
    <source>
        <dbReference type="ARBA" id="ARBA00011738"/>
    </source>
</evidence>
<dbReference type="SFLD" id="SFLDS00019">
    <property type="entry name" value="Glutathione_Transferase_(cytos"/>
    <property type="match status" value="1"/>
</dbReference>
<name>A0ABD3N728_9STRA</name>
<proteinExistence type="predicted"/>
<evidence type="ECO:0008006" key="6">
    <source>
        <dbReference type="Google" id="ProtNLM"/>
    </source>
</evidence>
<dbReference type="AlphaFoldDB" id="A0ABD3N728"/>
<dbReference type="PROSITE" id="PS50405">
    <property type="entry name" value="GST_CTER"/>
    <property type="match status" value="1"/>
</dbReference>
<dbReference type="Proteomes" id="UP001530293">
    <property type="component" value="Unassembled WGS sequence"/>
</dbReference>
<dbReference type="InterPro" id="IPR004045">
    <property type="entry name" value="Glutathione_S-Trfase_N"/>
</dbReference>
<comment type="subunit">
    <text evidence="1">Homodimer.</text>
</comment>
<dbReference type="EMBL" id="JALLBG020000020">
    <property type="protein sequence ID" value="KAL3771835.1"/>
    <property type="molecule type" value="Genomic_DNA"/>
</dbReference>